<accession>A0A1V8M9C1</accession>
<dbReference type="Proteomes" id="UP000191980">
    <property type="component" value="Unassembled WGS sequence"/>
</dbReference>
<dbReference type="OrthoDB" id="5770924at2"/>
<sequence>MLRCPSCNARLNERVICSRCRADLTALISAEQAAQQWFTKAVEYYLAANVEQSITALSISLGLNTTRLAIVFREFIIERQCYEILDLLAQKRVLAAKRSLYKVHFLFPYSKQLLHLNLFSDYLLVNRTGGA</sequence>
<dbReference type="AlphaFoldDB" id="A0A1V8M9C1"/>
<dbReference type="RefSeq" id="WP_080522695.1">
    <property type="nucleotide sequence ID" value="NZ_LPUF01000001.1"/>
</dbReference>
<keyword evidence="2" id="KW-1185">Reference proteome</keyword>
<gene>
    <name evidence="1" type="ORF">AU255_09665</name>
</gene>
<organism evidence="1 2">
    <name type="scientific">Methyloprofundus sedimenti</name>
    <dbReference type="NCBI Taxonomy" id="1420851"/>
    <lineage>
        <taxon>Bacteria</taxon>
        <taxon>Pseudomonadati</taxon>
        <taxon>Pseudomonadota</taxon>
        <taxon>Gammaproteobacteria</taxon>
        <taxon>Methylococcales</taxon>
        <taxon>Methylococcaceae</taxon>
        <taxon>Methyloprofundus</taxon>
    </lineage>
</organism>
<name>A0A1V8M9C1_9GAMM</name>
<protein>
    <submittedName>
        <fullName evidence="1">Uncharacterized protein</fullName>
    </submittedName>
</protein>
<reference evidence="1 2" key="1">
    <citation type="submission" date="2015-12" db="EMBL/GenBank/DDBJ databases">
        <authorList>
            <person name="Shamseldin A."/>
            <person name="Moawad H."/>
            <person name="Abd El-Rahim W.M."/>
            <person name="Sadowsky M.J."/>
        </authorList>
    </citation>
    <scope>NUCLEOTIDE SEQUENCE [LARGE SCALE GENOMIC DNA]</scope>
    <source>
        <strain evidence="1 2">WF1</strain>
    </source>
</reference>
<proteinExistence type="predicted"/>
<dbReference type="STRING" id="1420851.AU255_09665"/>
<evidence type="ECO:0000313" key="2">
    <source>
        <dbReference type="Proteomes" id="UP000191980"/>
    </source>
</evidence>
<evidence type="ECO:0000313" key="1">
    <source>
        <dbReference type="EMBL" id="OQK18092.1"/>
    </source>
</evidence>
<dbReference type="EMBL" id="LPUF01000001">
    <property type="protein sequence ID" value="OQK18092.1"/>
    <property type="molecule type" value="Genomic_DNA"/>
</dbReference>
<comment type="caution">
    <text evidence="1">The sequence shown here is derived from an EMBL/GenBank/DDBJ whole genome shotgun (WGS) entry which is preliminary data.</text>
</comment>